<keyword evidence="5" id="KW-1185">Reference proteome</keyword>
<dbReference type="InterPro" id="IPR006016">
    <property type="entry name" value="UspA"/>
</dbReference>
<dbReference type="STRING" id="1121416.SAMN02745220_04888"/>
<dbReference type="EMBL" id="FRFE01000045">
    <property type="protein sequence ID" value="SHO53026.1"/>
    <property type="molecule type" value="Genomic_DNA"/>
</dbReference>
<proteinExistence type="inferred from homology"/>
<feature type="domain" description="UspA" evidence="3">
    <location>
        <begin position="212"/>
        <end position="300"/>
    </location>
</feature>
<gene>
    <name evidence="4" type="ORF">SAMN02745220_04888</name>
</gene>
<evidence type="ECO:0000259" key="3">
    <source>
        <dbReference type="Pfam" id="PF00582"/>
    </source>
</evidence>
<evidence type="ECO:0000256" key="2">
    <source>
        <dbReference type="SAM" id="MobiDB-lite"/>
    </source>
</evidence>
<dbReference type="Pfam" id="PF00582">
    <property type="entry name" value="Usp"/>
    <property type="match status" value="2"/>
</dbReference>
<dbReference type="AlphaFoldDB" id="A0A1M7YKC8"/>
<protein>
    <submittedName>
        <fullName evidence="4">Nucleotide-binding universal stress protein, UspA family</fullName>
    </submittedName>
</protein>
<evidence type="ECO:0000313" key="5">
    <source>
        <dbReference type="Proteomes" id="UP000184603"/>
    </source>
</evidence>
<accession>A0A1M7YKC8</accession>
<organism evidence="4 5">
    <name type="scientific">Desulfopila aestuarii DSM 18488</name>
    <dbReference type="NCBI Taxonomy" id="1121416"/>
    <lineage>
        <taxon>Bacteria</taxon>
        <taxon>Pseudomonadati</taxon>
        <taxon>Thermodesulfobacteriota</taxon>
        <taxon>Desulfobulbia</taxon>
        <taxon>Desulfobulbales</taxon>
        <taxon>Desulfocapsaceae</taxon>
        <taxon>Desulfopila</taxon>
    </lineage>
</organism>
<reference evidence="4 5" key="1">
    <citation type="submission" date="2016-12" db="EMBL/GenBank/DDBJ databases">
        <authorList>
            <person name="Song W.-J."/>
            <person name="Kurnit D.M."/>
        </authorList>
    </citation>
    <scope>NUCLEOTIDE SEQUENCE [LARGE SCALE GENOMIC DNA]</scope>
    <source>
        <strain evidence="4 5">DSM 18488</strain>
    </source>
</reference>
<comment type="similarity">
    <text evidence="1">Belongs to the universal stress protein A family.</text>
</comment>
<dbReference type="Gene3D" id="3.40.50.620">
    <property type="entry name" value="HUPs"/>
    <property type="match status" value="2"/>
</dbReference>
<dbReference type="OrthoDB" id="9792500at2"/>
<dbReference type="Proteomes" id="UP000184603">
    <property type="component" value="Unassembled WGS sequence"/>
</dbReference>
<name>A0A1M7YKC8_9BACT</name>
<evidence type="ECO:0000256" key="1">
    <source>
        <dbReference type="ARBA" id="ARBA00008791"/>
    </source>
</evidence>
<dbReference type="PANTHER" id="PTHR46268">
    <property type="entry name" value="STRESS RESPONSE PROTEIN NHAX"/>
    <property type="match status" value="1"/>
</dbReference>
<dbReference type="SUPFAM" id="SSF52402">
    <property type="entry name" value="Adenine nucleotide alpha hydrolases-like"/>
    <property type="match status" value="2"/>
</dbReference>
<evidence type="ECO:0000313" key="4">
    <source>
        <dbReference type="EMBL" id="SHO53026.1"/>
    </source>
</evidence>
<dbReference type="PANTHER" id="PTHR46268:SF6">
    <property type="entry name" value="UNIVERSAL STRESS PROTEIN UP12"/>
    <property type="match status" value="1"/>
</dbReference>
<sequence length="306" mass="34139">MRCPEHAASTGNSTFEQRLKGRPPYPLETIGVAVAFSPRLEALLCEAQRLSVLFSARLLLIHVGRRTAEKEATLSEKCRLAGIAPEVQPVWQEGSIISSLLAVCKTNMVDLLVLGALQRENVFRYYLGSVARGLSRKAKCSLLLLTEPATTGSTFNEIVVNCVEHPKTIPTLNTVLYFSNMTGSKCIHIVKEVDESGLAMAMSDDVTTSEKSSFREQLRHEAEEALRQKMSSCPDQKIQVKPAVLFGRPGYAIRRYAEECHADLLVINSPDSRYGLMDRIFNHDMEYILENLPCNMMIVHSRHTSI</sequence>
<dbReference type="CDD" id="cd00293">
    <property type="entry name" value="USP-like"/>
    <property type="match status" value="2"/>
</dbReference>
<feature type="domain" description="UspA" evidence="3">
    <location>
        <begin position="72"/>
        <end position="144"/>
    </location>
</feature>
<feature type="region of interest" description="Disordered" evidence="2">
    <location>
        <begin position="1"/>
        <end position="20"/>
    </location>
</feature>
<dbReference type="InterPro" id="IPR014729">
    <property type="entry name" value="Rossmann-like_a/b/a_fold"/>
</dbReference>
<dbReference type="RefSeq" id="WP_084554536.1">
    <property type="nucleotide sequence ID" value="NZ_FRFE01000045.1"/>
</dbReference>